<proteinExistence type="predicted"/>
<feature type="transmembrane region" description="Helical" evidence="1">
    <location>
        <begin position="16"/>
        <end position="36"/>
    </location>
</feature>
<dbReference type="Proteomes" id="UP000199643">
    <property type="component" value="Unassembled WGS sequence"/>
</dbReference>
<dbReference type="STRING" id="405671.SAMN05421827_12811"/>
<feature type="transmembrane region" description="Helical" evidence="1">
    <location>
        <begin position="42"/>
        <end position="63"/>
    </location>
</feature>
<dbReference type="AlphaFoldDB" id="A0A1G8D558"/>
<evidence type="ECO:0000256" key="1">
    <source>
        <dbReference type="SAM" id="Phobius"/>
    </source>
</evidence>
<keyword evidence="1" id="KW-1133">Transmembrane helix</keyword>
<feature type="transmembrane region" description="Helical" evidence="1">
    <location>
        <begin position="83"/>
        <end position="102"/>
    </location>
</feature>
<keyword evidence="1" id="KW-0812">Transmembrane</keyword>
<keyword evidence="3" id="KW-1185">Reference proteome</keyword>
<reference evidence="3" key="1">
    <citation type="submission" date="2016-10" db="EMBL/GenBank/DDBJ databases">
        <authorList>
            <person name="Varghese N."/>
            <person name="Submissions S."/>
        </authorList>
    </citation>
    <scope>NUCLEOTIDE SEQUENCE [LARGE SCALE GENOMIC DNA]</scope>
    <source>
        <strain evidence="3">DSM 17933</strain>
    </source>
</reference>
<dbReference type="EMBL" id="FNCH01000028">
    <property type="protein sequence ID" value="SDH52855.1"/>
    <property type="molecule type" value="Genomic_DNA"/>
</dbReference>
<evidence type="ECO:0000313" key="3">
    <source>
        <dbReference type="Proteomes" id="UP000199643"/>
    </source>
</evidence>
<name>A0A1G8D558_9SPHI</name>
<protein>
    <submittedName>
        <fullName evidence="2">Uncharacterized protein</fullName>
    </submittedName>
</protein>
<sequence length="112" mass="12597">MEQIIKQPPIIKLPHLGLIAIGICLVVLSVIVEPYISLNRTGVIVFAIAFGLLVVECTLFTVIIRSMISKRTKLESWSRKNKIIASTVIVGAFLWTLMLYEICKVVYYNVFA</sequence>
<gene>
    <name evidence="2" type="ORF">SAMN05421827_12811</name>
</gene>
<keyword evidence="1" id="KW-0472">Membrane</keyword>
<evidence type="ECO:0000313" key="2">
    <source>
        <dbReference type="EMBL" id="SDH52855.1"/>
    </source>
</evidence>
<organism evidence="2 3">
    <name type="scientific">Pedobacter terrae</name>
    <dbReference type="NCBI Taxonomy" id="405671"/>
    <lineage>
        <taxon>Bacteria</taxon>
        <taxon>Pseudomonadati</taxon>
        <taxon>Bacteroidota</taxon>
        <taxon>Sphingobacteriia</taxon>
        <taxon>Sphingobacteriales</taxon>
        <taxon>Sphingobacteriaceae</taxon>
        <taxon>Pedobacter</taxon>
    </lineage>
</organism>
<accession>A0A1G8D558</accession>